<dbReference type="EMBL" id="JARJCW010000095">
    <property type="protein sequence ID" value="KAJ7194878.1"/>
    <property type="molecule type" value="Genomic_DNA"/>
</dbReference>
<gene>
    <name evidence="2" type="ORF">GGX14DRAFT_678053</name>
</gene>
<feature type="region of interest" description="Disordered" evidence="1">
    <location>
        <begin position="123"/>
        <end position="307"/>
    </location>
</feature>
<evidence type="ECO:0000313" key="3">
    <source>
        <dbReference type="Proteomes" id="UP001219525"/>
    </source>
</evidence>
<organism evidence="2 3">
    <name type="scientific">Mycena pura</name>
    <dbReference type="NCBI Taxonomy" id="153505"/>
    <lineage>
        <taxon>Eukaryota</taxon>
        <taxon>Fungi</taxon>
        <taxon>Dikarya</taxon>
        <taxon>Basidiomycota</taxon>
        <taxon>Agaricomycotina</taxon>
        <taxon>Agaricomycetes</taxon>
        <taxon>Agaricomycetidae</taxon>
        <taxon>Agaricales</taxon>
        <taxon>Marasmiineae</taxon>
        <taxon>Mycenaceae</taxon>
        <taxon>Mycena</taxon>
    </lineage>
</organism>
<accession>A0AAD6UU85</accession>
<keyword evidence="3" id="KW-1185">Reference proteome</keyword>
<feature type="compositionally biased region" description="Basic and acidic residues" evidence="1">
    <location>
        <begin position="355"/>
        <end position="379"/>
    </location>
</feature>
<dbReference type="AlphaFoldDB" id="A0AAD6UU85"/>
<evidence type="ECO:0000256" key="1">
    <source>
        <dbReference type="SAM" id="MobiDB-lite"/>
    </source>
</evidence>
<name>A0AAD6UU85_9AGAR</name>
<feature type="compositionally biased region" description="Pro residues" evidence="1">
    <location>
        <begin position="237"/>
        <end position="250"/>
    </location>
</feature>
<feature type="compositionally biased region" description="Basic and acidic residues" evidence="1">
    <location>
        <begin position="142"/>
        <end position="157"/>
    </location>
</feature>
<proteinExistence type="predicted"/>
<evidence type="ECO:0000313" key="2">
    <source>
        <dbReference type="EMBL" id="KAJ7194878.1"/>
    </source>
</evidence>
<reference evidence="2" key="1">
    <citation type="submission" date="2023-03" db="EMBL/GenBank/DDBJ databases">
        <title>Massive genome expansion in bonnet fungi (Mycena s.s.) driven by repeated elements and novel gene families across ecological guilds.</title>
        <authorList>
            <consortium name="Lawrence Berkeley National Laboratory"/>
            <person name="Harder C.B."/>
            <person name="Miyauchi S."/>
            <person name="Viragh M."/>
            <person name="Kuo A."/>
            <person name="Thoen E."/>
            <person name="Andreopoulos B."/>
            <person name="Lu D."/>
            <person name="Skrede I."/>
            <person name="Drula E."/>
            <person name="Henrissat B."/>
            <person name="Morin E."/>
            <person name="Kohler A."/>
            <person name="Barry K."/>
            <person name="LaButti K."/>
            <person name="Morin E."/>
            <person name="Salamov A."/>
            <person name="Lipzen A."/>
            <person name="Mereny Z."/>
            <person name="Hegedus B."/>
            <person name="Baldrian P."/>
            <person name="Stursova M."/>
            <person name="Weitz H."/>
            <person name="Taylor A."/>
            <person name="Grigoriev I.V."/>
            <person name="Nagy L.G."/>
            <person name="Martin F."/>
            <person name="Kauserud H."/>
        </authorList>
    </citation>
    <scope>NUCLEOTIDE SEQUENCE</scope>
    <source>
        <strain evidence="2">9144</strain>
    </source>
</reference>
<feature type="region of interest" description="Disordered" evidence="1">
    <location>
        <begin position="323"/>
        <end position="379"/>
    </location>
</feature>
<sequence>MWSVKERSVPRTEGLTDVMNRIASETIASAEALDIDEHGSALQYEDSNKVLLPRLRLACPRPFQRRWLADEPSVLTSRDQFQARLHAQAADESNTQKMTEYDFSEEAYRRHLDTQARISRWADATGRVPQADPFTPPTPATHTREVPPNSRERDRDRRRARSNTGDRDHRRHRDRSPPPPLPPPGGDRSRSSGPLRPRTAPPKGDVYGMQQPPQPPLPHAQAQAFYPAHVQQYYAQPGPPPYLAAPPPPLAQHRRSHSSAAYAHAQVPPQSAPAPRPTHARGYSYGAPPPPTGPVRSNSLPQAYGYAAPPPPGHKGYVFIAPPSPGYAGAPPMRSPTKEGSLLKRVFGFGSGGESLRRRESSSSRSRDGRHSPRRSDTY</sequence>
<protein>
    <submittedName>
        <fullName evidence="2">Uncharacterized protein</fullName>
    </submittedName>
</protein>
<comment type="caution">
    <text evidence="2">The sequence shown here is derived from an EMBL/GenBank/DDBJ whole genome shotgun (WGS) entry which is preliminary data.</text>
</comment>
<dbReference type="Proteomes" id="UP001219525">
    <property type="component" value="Unassembled WGS sequence"/>
</dbReference>